<sequence>MTIPQIPSLLPCPNGPLQVPFSTPFGETNGQEDGRLENSLPRPLSLSLIIPTYNEKPNIISLIAILDDLLAQTLPEDYQLILVDDDSPDRTWEIAATLMTHYPRLRVMRRQGEKGLSSAVVRGWQLAEGEILGVIDADLQHPPEILLQLLGQIQAGADLAVASRHLAGGGVSEWSLTRRFLSRGAQLLGLLILPSVVGRVSDPMSGYFMVRRSAIAGPVLNPMGYKILLEVIGRGQIRTIAEVGYVFQERQQGESKVTWKQYIEYVLHLLKLRSKGGFVRLEGQFPLERFLRFCVVGLSGVFVDMAIFYLLSDPSTLAWGVTRSKIIAAEVAIINNFLWNDRWTFGDLSTGQNQWQQRLKRFLKFNLICLAGLLLNVLLLNFFFNVLHINRYIANLIAIAMVTIWNFWINLKLSWRVTEVKLDPPPEK</sequence>
<feature type="domain" description="Glycosyltransferase 2-like" evidence="23">
    <location>
        <begin position="47"/>
        <end position="214"/>
    </location>
</feature>
<comment type="cofactor">
    <cofactor evidence="2">
        <name>Mn(2+)</name>
        <dbReference type="ChEBI" id="CHEBI:29035"/>
    </cofactor>
</comment>
<dbReference type="GO" id="GO:0035269">
    <property type="term" value="P:protein O-linked glycosylation via mannose"/>
    <property type="evidence" value="ECO:0007669"/>
    <property type="project" value="TreeGrafter"/>
</dbReference>
<feature type="transmembrane region" description="Helical" evidence="22">
    <location>
        <begin position="290"/>
        <end position="311"/>
    </location>
</feature>
<feature type="transmembrane region" description="Helical" evidence="22">
    <location>
        <begin position="365"/>
        <end position="386"/>
    </location>
</feature>
<accession>A0A6H9G9Z3</accession>
<evidence type="ECO:0000256" key="9">
    <source>
        <dbReference type="ARBA" id="ARBA00022676"/>
    </source>
</evidence>
<feature type="domain" description="GtrA/DPMS transmembrane" evidence="24">
    <location>
        <begin position="292"/>
        <end position="414"/>
    </location>
</feature>
<dbReference type="InterPro" id="IPR029044">
    <property type="entry name" value="Nucleotide-diphossugar_trans"/>
</dbReference>
<keyword evidence="14 22" id="KW-1133">Transmembrane helix</keyword>
<dbReference type="FunFam" id="3.90.550.10:FF:000119">
    <property type="entry name" value="Dolichol-phosphate mannosyltransferase subunit 1"/>
    <property type="match status" value="1"/>
</dbReference>
<evidence type="ECO:0000256" key="14">
    <source>
        <dbReference type="ARBA" id="ARBA00022989"/>
    </source>
</evidence>
<dbReference type="EMBL" id="BJCI01000077">
    <property type="protein sequence ID" value="GCL51981.1"/>
    <property type="molecule type" value="Genomic_DNA"/>
</dbReference>
<evidence type="ECO:0000256" key="18">
    <source>
        <dbReference type="ARBA" id="ARBA00074878"/>
    </source>
</evidence>
<keyword evidence="10" id="KW-0808">Transferase</keyword>
<dbReference type="Pfam" id="PF04138">
    <property type="entry name" value="GtrA_DPMS_TM"/>
    <property type="match status" value="1"/>
</dbReference>
<dbReference type="AlphaFoldDB" id="A0A6H9G9Z3"/>
<dbReference type="RefSeq" id="WP_159294515.1">
    <property type="nucleotide sequence ID" value="NZ_BJCI01000077.1"/>
</dbReference>
<comment type="function">
    <text evidence="17">Transfers mannose from GDP-mannose to dolichol monophosphate to form dolichol phosphate mannose (Dol-P-Man) which is the mannosyl donor in pathways leading to N-glycosylation, glycosyl phosphatidylinositol membrane anchoring, and O-mannosylation of proteins.</text>
</comment>
<evidence type="ECO:0000256" key="6">
    <source>
        <dbReference type="ARBA" id="ARBA00004922"/>
    </source>
</evidence>
<dbReference type="GO" id="GO:0006506">
    <property type="term" value="P:GPI anchor biosynthetic process"/>
    <property type="evidence" value="ECO:0007669"/>
    <property type="project" value="TreeGrafter"/>
</dbReference>
<evidence type="ECO:0000256" key="13">
    <source>
        <dbReference type="ARBA" id="ARBA00022842"/>
    </source>
</evidence>
<evidence type="ECO:0000313" key="26">
    <source>
        <dbReference type="Proteomes" id="UP000435041"/>
    </source>
</evidence>
<evidence type="ECO:0000256" key="10">
    <source>
        <dbReference type="ARBA" id="ARBA00022679"/>
    </source>
</evidence>
<comment type="similarity">
    <text evidence="7">Belongs to the glycosyltransferase 2 family.</text>
</comment>
<evidence type="ECO:0000256" key="1">
    <source>
        <dbReference type="ARBA" id="ARBA00001913"/>
    </source>
</evidence>
<keyword evidence="15 22" id="KW-0472">Membrane</keyword>
<comment type="caution">
    <text evidence="25">The sequence shown here is derived from an EMBL/GenBank/DDBJ whole genome shotgun (WGS) entry which is preliminary data.</text>
</comment>
<evidence type="ECO:0000256" key="19">
    <source>
        <dbReference type="ARBA" id="ARBA00082336"/>
    </source>
</evidence>
<keyword evidence="12" id="KW-0479">Metal-binding</keyword>
<evidence type="ECO:0000259" key="24">
    <source>
        <dbReference type="Pfam" id="PF04138"/>
    </source>
</evidence>
<dbReference type="InterPro" id="IPR007267">
    <property type="entry name" value="GtrA_DPMS_TM"/>
</dbReference>
<comment type="subcellular location">
    <subcellularLocation>
        <location evidence="5">Endomembrane system</location>
    </subcellularLocation>
    <subcellularLocation>
        <location evidence="4">Membrane</location>
        <topology evidence="4">Multi-pass membrane protein</topology>
    </subcellularLocation>
</comment>
<evidence type="ECO:0000256" key="21">
    <source>
        <dbReference type="ARBA" id="ARBA00083744"/>
    </source>
</evidence>
<dbReference type="InterPro" id="IPR001173">
    <property type="entry name" value="Glyco_trans_2-like"/>
</dbReference>
<evidence type="ECO:0000256" key="7">
    <source>
        <dbReference type="ARBA" id="ARBA00006739"/>
    </source>
</evidence>
<keyword evidence="13" id="KW-0460">Magnesium</keyword>
<evidence type="ECO:0000256" key="20">
    <source>
        <dbReference type="ARBA" id="ARBA00082614"/>
    </source>
</evidence>
<comment type="cofactor">
    <cofactor evidence="3">
        <name>Mg(2+)</name>
        <dbReference type="ChEBI" id="CHEBI:18420"/>
    </cofactor>
</comment>
<dbReference type="CDD" id="cd06442">
    <property type="entry name" value="DPM1_like"/>
    <property type="match status" value="1"/>
</dbReference>
<evidence type="ECO:0000256" key="17">
    <source>
        <dbReference type="ARBA" id="ARBA00053724"/>
    </source>
</evidence>
<name>A0A6H9G9Z3_MICAE</name>
<dbReference type="GO" id="GO:0012505">
    <property type="term" value="C:endomembrane system"/>
    <property type="evidence" value="ECO:0007669"/>
    <property type="project" value="UniProtKB-SubCell"/>
</dbReference>
<dbReference type="SUPFAM" id="SSF53448">
    <property type="entry name" value="Nucleotide-diphospho-sugar transferases"/>
    <property type="match status" value="1"/>
</dbReference>
<keyword evidence="16" id="KW-0464">Manganese</keyword>
<keyword evidence="11 22" id="KW-0812">Transmembrane</keyword>
<dbReference type="GO" id="GO:0006488">
    <property type="term" value="P:dolichol-linked oligosaccharide biosynthetic process"/>
    <property type="evidence" value="ECO:0007669"/>
    <property type="project" value="TreeGrafter"/>
</dbReference>
<dbReference type="GO" id="GO:0004582">
    <property type="term" value="F:dolichyl-phosphate beta-D-mannosyltransferase activity"/>
    <property type="evidence" value="ECO:0007669"/>
    <property type="project" value="UniProtKB-EC"/>
</dbReference>
<evidence type="ECO:0000259" key="23">
    <source>
        <dbReference type="Pfam" id="PF00535"/>
    </source>
</evidence>
<comment type="pathway">
    <text evidence="6">Protein modification; protein glycosylation.</text>
</comment>
<reference evidence="25 26" key="1">
    <citation type="submission" date="2019-02" db="EMBL/GenBank/DDBJ databases">
        <title>Draft genome sequence of Arthrospira platensis NIES-3804.</title>
        <authorList>
            <person name="Yamaguchi H."/>
            <person name="Suzuki S."/>
            <person name="Kawachi M."/>
        </authorList>
    </citation>
    <scope>NUCLEOTIDE SEQUENCE [LARGE SCALE GENOMIC DNA]</scope>
    <source>
        <strain evidence="25 26">NIES-3804</strain>
    </source>
</reference>
<evidence type="ECO:0000256" key="16">
    <source>
        <dbReference type="ARBA" id="ARBA00023211"/>
    </source>
</evidence>
<evidence type="ECO:0000256" key="11">
    <source>
        <dbReference type="ARBA" id="ARBA00022692"/>
    </source>
</evidence>
<evidence type="ECO:0000256" key="2">
    <source>
        <dbReference type="ARBA" id="ARBA00001936"/>
    </source>
</evidence>
<dbReference type="GO" id="GO:0016020">
    <property type="term" value="C:membrane"/>
    <property type="evidence" value="ECO:0007669"/>
    <property type="project" value="UniProtKB-SubCell"/>
</dbReference>
<evidence type="ECO:0000256" key="4">
    <source>
        <dbReference type="ARBA" id="ARBA00004141"/>
    </source>
</evidence>
<gene>
    <name evidence="25" type="ORF">NIES3804_35690</name>
</gene>
<dbReference type="GO" id="GO:0000271">
    <property type="term" value="P:polysaccharide biosynthetic process"/>
    <property type="evidence" value="ECO:0007669"/>
    <property type="project" value="InterPro"/>
</dbReference>
<evidence type="ECO:0000256" key="15">
    <source>
        <dbReference type="ARBA" id="ARBA00023136"/>
    </source>
</evidence>
<evidence type="ECO:0000256" key="12">
    <source>
        <dbReference type="ARBA" id="ARBA00022723"/>
    </source>
</evidence>
<evidence type="ECO:0000256" key="8">
    <source>
        <dbReference type="ARBA" id="ARBA00012704"/>
    </source>
</evidence>
<evidence type="ECO:0000256" key="22">
    <source>
        <dbReference type="SAM" id="Phobius"/>
    </source>
</evidence>
<dbReference type="Proteomes" id="UP000435041">
    <property type="component" value="Unassembled WGS sequence"/>
</dbReference>
<feature type="transmembrane region" description="Helical" evidence="22">
    <location>
        <begin position="392"/>
        <end position="411"/>
    </location>
</feature>
<dbReference type="PANTHER" id="PTHR43398">
    <property type="entry name" value="DOLICHOL-PHOSPHATE MANNOSYLTRANSFERASE SUBUNIT 1"/>
    <property type="match status" value="1"/>
</dbReference>
<dbReference type="EC" id="2.4.1.83" evidence="8"/>
<proteinExistence type="inferred from homology"/>
<evidence type="ECO:0000256" key="5">
    <source>
        <dbReference type="ARBA" id="ARBA00004308"/>
    </source>
</evidence>
<evidence type="ECO:0000256" key="3">
    <source>
        <dbReference type="ARBA" id="ARBA00001946"/>
    </source>
</evidence>
<dbReference type="InterPro" id="IPR039528">
    <property type="entry name" value="DPM1-like"/>
</dbReference>
<organism evidence="25 26">
    <name type="scientific">Microcystis aeruginosa NIES-3804</name>
    <dbReference type="NCBI Taxonomy" id="2517783"/>
    <lineage>
        <taxon>Bacteria</taxon>
        <taxon>Bacillati</taxon>
        <taxon>Cyanobacteriota</taxon>
        <taxon>Cyanophyceae</taxon>
        <taxon>Oscillatoriophycideae</taxon>
        <taxon>Chroococcales</taxon>
        <taxon>Microcystaceae</taxon>
        <taxon>Microcystis</taxon>
    </lineage>
</organism>
<dbReference type="GO" id="GO:0046872">
    <property type="term" value="F:metal ion binding"/>
    <property type="evidence" value="ECO:0007669"/>
    <property type="project" value="UniProtKB-KW"/>
</dbReference>
<dbReference type="Pfam" id="PF00535">
    <property type="entry name" value="Glycos_transf_2"/>
    <property type="match status" value="1"/>
</dbReference>
<dbReference type="Gene3D" id="3.90.550.10">
    <property type="entry name" value="Spore Coat Polysaccharide Biosynthesis Protein SpsA, Chain A"/>
    <property type="match status" value="1"/>
</dbReference>
<comment type="cofactor">
    <cofactor evidence="1">
        <name>Ca(2+)</name>
        <dbReference type="ChEBI" id="CHEBI:29108"/>
    </cofactor>
</comment>
<protein>
    <recommendedName>
        <fullName evidence="18">Dolichol-phosphate mannosyltransferase</fullName>
        <ecNumber evidence="8">2.4.1.83</ecNumber>
    </recommendedName>
    <alternativeName>
        <fullName evidence="20">Dolichol-phosphate mannose synthase</fullName>
    </alternativeName>
    <alternativeName>
        <fullName evidence="19">Dolichyl-phosphate beta-D-mannosyltransferase</fullName>
    </alternativeName>
    <alternativeName>
        <fullName evidence="21">Mannose-P-dolichol synthase</fullName>
    </alternativeName>
</protein>
<dbReference type="PANTHER" id="PTHR43398:SF1">
    <property type="entry name" value="DOLICHOL-PHOSPHATE MANNOSYLTRANSFERASE SUBUNIT 1"/>
    <property type="match status" value="1"/>
</dbReference>
<evidence type="ECO:0000313" key="25">
    <source>
        <dbReference type="EMBL" id="GCL51981.1"/>
    </source>
</evidence>
<keyword evidence="9" id="KW-0328">Glycosyltransferase</keyword>